<evidence type="ECO:0000256" key="1">
    <source>
        <dbReference type="SAM" id="MobiDB-lite"/>
    </source>
</evidence>
<dbReference type="OrthoDB" id="21418at2759"/>
<dbReference type="PANTHER" id="PTHR38645:SF1">
    <property type="entry name" value="YALI0F12243P"/>
    <property type="match status" value="1"/>
</dbReference>
<feature type="region of interest" description="Disordered" evidence="1">
    <location>
        <begin position="84"/>
        <end position="204"/>
    </location>
</feature>
<reference evidence="2 3" key="1">
    <citation type="journal article" date="2016" name="Mol. Biol. Evol.">
        <title>Comparative Genomics of Early-Diverging Mushroom-Forming Fungi Provides Insights into the Origins of Lignocellulose Decay Capabilities.</title>
        <authorList>
            <person name="Nagy L.G."/>
            <person name="Riley R."/>
            <person name="Tritt A."/>
            <person name="Adam C."/>
            <person name="Daum C."/>
            <person name="Floudas D."/>
            <person name="Sun H."/>
            <person name="Yadav J.S."/>
            <person name="Pangilinan J."/>
            <person name="Larsson K.H."/>
            <person name="Matsuura K."/>
            <person name="Barry K."/>
            <person name="Labutti K."/>
            <person name="Kuo R."/>
            <person name="Ohm R.A."/>
            <person name="Bhattacharya S.S."/>
            <person name="Shirouzu T."/>
            <person name="Yoshinaga Y."/>
            <person name="Martin F.M."/>
            <person name="Grigoriev I.V."/>
            <person name="Hibbett D.S."/>
        </authorList>
    </citation>
    <scope>NUCLEOTIDE SEQUENCE [LARGE SCALE GENOMIC DNA]</scope>
    <source>
        <strain evidence="2 3">HHB12733</strain>
    </source>
</reference>
<keyword evidence="3" id="KW-1185">Reference proteome</keyword>
<dbReference type="Proteomes" id="UP000076842">
    <property type="component" value="Unassembled WGS sequence"/>
</dbReference>
<feature type="compositionally biased region" description="Basic and acidic residues" evidence="1">
    <location>
        <begin position="276"/>
        <end position="285"/>
    </location>
</feature>
<proteinExistence type="predicted"/>
<dbReference type="InParanoid" id="A0A165GJX3"/>
<protein>
    <submittedName>
        <fullName evidence="2">Uncharacterized protein</fullName>
    </submittedName>
</protein>
<feature type="compositionally biased region" description="Polar residues" evidence="1">
    <location>
        <begin position="161"/>
        <end position="190"/>
    </location>
</feature>
<organism evidence="2 3">
    <name type="scientific">Calocera cornea HHB12733</name>
    <dbReference type="NCBI Taxonomy" id="1353952"/>
    <lineage>
        <taxon>Eukaryota</taxon>
        <taxon>Fungi</taxon>
        <taxon>Dikarya</taxon>
        <taxon>Basidiomycota</taxon>
        <taxon>Agaricomycotina</taxon>
        <taxon>Dacrymycetes</taxon>
        <taxon>Dacrymycetales</taxon>
        <taxon>Dacrymycetaceae</taxon>
        <taxon>Calocera</taxon>
    </lineage>
</organism>
<dbReference type="AlphaFoldDB" id="A0A165GJX3"/>
<name>A0A165GJX3_9BASI</name>
<dbReference type="EMBL" id="KV423954">
    <property type="protein sequence ID" value="KZT58164.1"/>
    <property type="molecule type" value="Genomic_DNA"/>
</dbReference>
<feature type="compositionally biased region" description="Basic and acidic residues" evidence="1">
    <location>
        <begin position="138"/>
        <end position="159"/>
    </location>
</feature>
<feature type="region of interest" description="Disordered" evidence="1">
    <location>
        <begin position="249"/>
        <end position="285"/>
    </location>
</feature>
<evidence type="ECO:0000313" key="2">
    <source>
        <dbReference type="EMBL" id="KZT58164.1"/>
    </source>
</evidence>
<gene>
    <name evidence="2" type="ORF">CALCODRAFT_495248</name>
</gene>
<dbReference type="InterPro" id="IPR029196">
    <property type="entry name" value="HAPSTR1-like"/>
</dbReference>
<evidence type="ECO:0000313" key="3">
    <source>
        <dbReference type="Proteomes" id="UP000076842"/>
    </source>
</evidence>
<dbReference type="Pfam" id="PF15251">
    <property type="entry name" value="TAPR1-like"/>
    <property type="match status" value="1"/>
</dbReference>
<accession>A0A165GJX3</accession>
<dbReference type="PANTHER" id="PTHR38645">
    <property type="entry name" value="CHROMOSOME 9, WHOLE GENOME SHOTGUN SEQUENCE"/>
    <property type="match status" value="1"/>
</dbReference>
<sequence length="285" mass="31397">MDMSKLRDNLPAGGRTDAERDLTNDFKAAALSITKLYKSSLAASVSAWSAGYQAALSELLEKLDGPIAMDDIREWARTRIDAIGGGVSSGEMSDEERGRGRERERDERERRSVPPPVSSSKPSSRADDSSDRTSATNDRPRAHIYTDRVQDTTDEERPSFIHTSASLVATRTPFSSPTPVSVASSQPTPKSRSRRSHPLRDTTPVNSFPTAVTFAPALPAVSEFPFFPASMFESAQPTQYGIGMKRRHEVVDDTTAAAGRKARMRDRGSGDSMDFDGERDRKRRR</sequence>
<feature type="compositionally biased region" description="Basic and acidic residues" evidence="1">
    <location>
        <begin position="95"/>
        <end position="112"/>
    </location>
</feature>